<dbReference type="EMBL" id="CCYD01001336">
    <property type="protein sequence ID" value="CEG44733.1"/>
    <property type="molecule type" value="Genomic_DNA"/>
</dbReference>
<dbReference type="AlphaFoldDB" id="A0A0P1ASB7"/>
<evidence type="ECO:0000313" key="1">
    <source>
        <dbReference type="EMBL" id="CEG44733.1"/>
    </source>
</evidence>
<sequence length="60" mass="7068">MRMQKSYTDLVAARRAQRKRIEEIGRSEADGLGWRDKKQTRLERCCKGNGFFLNDCTEED</sequence>
<keyword evidence="2" id="KW-1185">Reference proteome</keyword>
<evidence type="ECO:0000313" key="2">
    <source>
        <dbReference type="Proteomes" id="UP000054928"/>
    </source>
</evidence>
<reference evidence="2" key="1">
    <citation type="submission" date="2014-09" db="EMBL/GenBank/DDBJ databases">
        <authorList>
            <person name="Sharma Rahul"/>
            <person name="Thines Marco"/>
        </authorList>
    </citation>
    <scope>NUCLEOTIDE SEQUENCE [LARGE SCALE GENOMIC DNA]</scope>
</reference>
<organism evidence="1 2">
    <name type="scientific">Plasmopara halstedii</name>
    <name type="common">Downy mildew of sunflower</name>
    <dbReference type="NCBI Taxonomy" id="4781"/>
    <lineage>
        <taxon>Eukaryota</taxon>
        <taxon>Sar</taxon>
        <taxon>Stramenopiles</taxon>
        <taxon>Oomycota</taxon>
        <taxon>Peronosporomycetes</taxon>
        <taxon>Peronosporales</taxon>
        <taxon>Peronosporaceae</taxon>
        <taxon>Plasmopara</taxon>
    </lineage>
</organism>
<dbReference type="RefSeq" id="XP_024581102.1">
    <property type="nucleotide sequence ID" value="XM_024730867.1"/>
</dbReference>
<dbReference type="Proteomes" id="UP000054928">
    <property type="component" value="Unassembled WGS sequence"/>
</dbReference>
<proteinExistence type="predicted"/>
<dbReference type="GeneID" id="36396128"/>
<name>A0A0P1ASB7_PLAHL</name>
<protein>
    <submittedName>
        <fullName evidence="1">Uncharacterized protein</fullName>
    </submittedName>
</protein>
<accession>A0A0P1ASB7</accession>